<dbReference type="RefSeq" id="WP_354698524.1">
    <property type="nucleotide sequence ID" value="NZ_CP114014.1"/>
</dbReference>
<evidence type="ECO:0000259" key="1">
    <source>
        <dbReference type="Pfam" id="PF01593"/>
    </source>
</evidence>
<gene>
    <name evidence="2" type="ORF">DSM112329_04206</name>
</gene>
<dbReference type="GO" id="GO:0016491">
    <property type="term" value="F:oxidoreductase activity"/>
    <property type="evidence" value="ECO:0007669"/>
    <property type="project" value="InterPro"/>
</dbReference>
<dbReference type="PANTHER" id="PTHR42923">
    <property type="entry name" value="PROTOPORPHYRINOGEN OXIDASE"/>
    <property type="match status" value="1"/>
</dbReference>
<dbReference type="InterPro" id="IPR036188">
    <property type="entry name" value="FAD/NAD-bd_sf"/>
</dbReference>
<proteinExistence type="predicted"/>
<sequence>MSEGRIAVVGAGIAGLAAAHDLHQAGFSPTVFESRDRVGGRIWTVRKGDFLMDLGTAVYLGTYKDAIALIHEVGLDEEFVERAATGAIPRGGKLHYLDYSRPLRTALGTGVLSPRSKLVALKLAGTLFRTWRSLGYDTYERLADIDTATVREYCRGTLNEELLQYLGRPLVSGTWVADDEDTSVALMLWTIRNMLVPNVYNLTTGVAALPDALAAPLDVRLGHAVTNVTDTGTQVEVSHGGGTESFDACVIATTAGPALELFPQMDENHRALYATARYRRLGSICLGLSHRPKDPATYFLVPPAEDPDTIAVVADHNKSPGRAPDHKGLLTVLLSHEYLERSEDLDDAQVLDRAIQSAERYHGPLADAVEEHAVVRWPESVPTIDRGRFKLIAEFTRRRDPHARVQFASDLDRIPGLNGALVSGREAAQRVIAAHAKTTPTRLTATPL</sequence>
<dbReference type="PRINTS" id="PR00419">
    <property type="entry name" value="ADXRDTASE"/>
</dbReference>
<dbReference type="Gene3D" id="3.50.50.60">
    <property type="entry name" value="FAD/NAD(P)-binding domain"/>
    <property type="match status" value="1"/>
</dbReference>
<dbReference type="EMBL" id="CP114014">
    <property type="protein sequence ID" value="XAY07325.1"/>
    <property type="molecule type" value="Genomic_DNA"/>
</dbReference>
<dbReference type="Gene3D" id="3.90.660.20">
    <property type="entry name" value="Protoporphyrinogen oxidase, mitochondrial, domain 2"/>
    <property type="match status" value="1"/>
</dbReference>
<reference evidence="2" key="1">
    <citation type="submission" date="2022-12" db="EMBL/GenBank/DDBJ databases">
        <title>Paraconexibacter alkalitolerans sp. nov. and Baekduia alba sp. nov., isolated from soil and emended description of the genera Paraconexibacter (Chun et al., 2020) and Baekduia (An et al., 2020).</title>
        <authorList>
            <person name="Vieira S."/>
            <person name="Huber K.J."/>
            <person name="Geppert A."/>
            <person name="Wolf J."/>
            <person name="Neumann-Schaal M."/>
            <person name="Muesken M."/>
            <person name="Overmann J."/>
        </authorList>
    </citation>
    <scope>NUCLEOTIDE SEQUENCE</scope>
    <source>
        <strain evidence="2">AEG42_29</strain>
    </source>
</reference>
<dbReference type="PANTHER" id="PTHR42923:SF46">
    <property type="entry name" value="AMINE OXIDASE"/>
    <property type="match status" value="1"/>
</dbReference>
<name>A0AAU7B0B6_9ACTN</name>
<evidence type="ECO:0000313" key="2">
    <source>
        <dbReference type="EMBL" id="XAY07325.1"/>
    </source>
</evidence>
<dbReference type="InterPro" id="IPR002937">
    <property type="entry name" value="Amino_oxidase"/>
</dbReference>
<dbReference type="Gene3D" id="1.10.3110.10">
    <property type="entry name" value="protoporphyrinogen ix oxidase, domain 3"/>
    <property type="match status" value="1"/>
</dbReference>
<feature type="domain" description="Amine oxidase" evidence="1">
    <location>
        <begin position="13"/>
        <end position="432"/>
    </location>
</feature>
<dbReference type="Pfam" id="PF01593">
    <property type="entry name" value="Amino_oxidase"/>
    <property type="match status" value="1"/>
</dbReference>
<dbReference type="AlphaFoldDB" id="A0AAU7B0B6"/>
<accession>A0AAU7B0B6</accession>
<organism evidence="2">
    <name type="scientific">Paraconexibacter sp. AEG42_29</name>
    <dbReference type="NCBI Taxonomy" id="2997339"/>
    <lineage>
        <taxon>Bacteria</taxon>
        <taxon>Bacillati</taxon>
        <taxon>Actinomycetota</taxon>
        <taxon>Thermoleophilia</taxon>
        <taxon>Solirubrobacterales</taxon>
        <taxon>Paraconexibacteraceae</taxon>
        <taxon>Paraconexibacter</taxon>
    </lineage>
</organism>
<protein>
    <recommendedName>
        <fullName evidence="1">Amine oxidase domain-containing protein</fullName>
    </recommendedName>
</protein>
<dbReference type="SUPFAM" id="SSF51905">
    <property type="entry name" value="FAD/NAD(P)-binding domain"/>
    <property type="match status" value="1"/>
</dbReference>
<dbReference type="SUPFAM" id="SSF54373">
    <property type="entry name" value="FAD-linked reductases, C-terminal domain"/>
    <property type="match status" value="1"/>
</dbReference>
<dbReference type="InterPro" id="IPR050464">
    <property type="entry name" value="Zeta_carotene_desat/Oxidored"/>
</dbReference>
<dbReference type="KEGG" id="parq:DSM112329_04206"/>